<feature type="transmembrane region" description="Helical" evidence="6">
    <location>
        <begin position="214"/>
        <end position="239"/>
    </location>
</feature>
<comment type="caution">
    <text evidence="8">The sequence shown here is derived from an EMBL/GenBank/DDBJ whole genome shotgun (WGS) entry which is preliminary data.</text>
</comment>
<dbReference type="AlphaFoldDB" id="A0A2G7GBI2"/>
<dbReference type="InterPro" id="IPR052337">
    <property type="entry name" value="SAT4-like"/>
</dbReference>
<evidence type="ECO:0000256" key="2">
    <source>
        <dbReference type="ARBA" id="ARBA00022692"/>
    </source>
</evidence>
<reference evidence="8 9" key="1">
    <citation type="submission" date="2017-05" db="EMBL/GenBank/DDBJ databases">
        <title>Genome sequence for an aflatoxigenic pathogen of Argentinian peanut, Aspergillus arachidicola.</title>
        <authorList>
            <person name="Moore G."/>
            <person name="Beltz S.B."/>
            <person name="Mack B.M."/>
        </authorList>
    </citation>
    <scope>NUCLEOTIDE SEQUENCE [LARGE SCALE GENOMIC DNA]</scope>
    <source>
        <strain evidence="8 9">CBS 117610</strain>
    </source>
</reference>
<keyword evidence="2 6" id="KW-0812">Transmembrane</keyword>
<keyword evidence="4 6" id="KW-0472">Membrane</keyword>
<evidence type="ECO:0000313" key="9">
    <source>
        <dbReference type="Proteomes" id="UP000231358"/>
    </source>
</evidence>
<feature type="domain" description="Rhodopsin" evidence="7">
    <location>
        <begin position="39"/>
        <end position="275"/>
    </location>
</feature>
<comment type="similarity">
    <text evidence="5">Belongs to the SAT4 family.</text>
</comment>
<dbReference type="EMBL" id="NEXV01000018">
    <property type="protein sequence ID" value="PIG90203.1"/>
    <property type="molecule type" value="Genomic_DNA"/>
</dbReference>
<gene>
    <name evidence="8" type="ORF">AARAC_003656</name>
</gene>
<feature type="transmembrane region" description="Helical" evidence="6">
    <location>
        <begin position="181"/>
        <end position="202"/>
    </location>
</feature>
<evidence type="ECO:0000256" key="5">
    <source>
        <dbReference type="ARBA" id="ARBA00038359"/>
    </source>
</evidence>
<protein>
    <submittedName>
        <fullName evidence="8">Integral membrane protein</fullName>
    </submittedName>
</protein>
<evidence type="ECO:0000259" key="7">
    <source>
        <dbReference type="Pfam" id="PF20684"/>
    </source>
</evidence>
<feature type="non-terminal residue" evidence="8">
    <location>
        <position position="1"/>
    </location>
</feature>
<comment type="subcellular location">
    <subcellularLocation>
        <location evidence="1">Membrane</location>
        <topology evidence="1">Multi-pass membrane protein</topology>
    </subcellularLocation>
</comment>
<dbReference type="PANTHER" id="PTHR33048:SF159">
    <property type="entry name" value="MEMBRANE PROTEIN, PUTATIVE (AFU_ORTHOLOGUE AFUA_5G02860)-RELATED"/>
    <property type="match status" value="1"/>
</dbReference>
<proteinExistence type="inferred from homology"/>
<dbReference type="Proteomes" id="UP000231358">
    <property type="component" value="Unassembled WGS sequence"/>
</dbReference>
<name>A0A2G7GBI2_9EURO</name>
<dbReference type="GO" id="GO:0016020">
    <property type="term" value="C:membrane"/>
    <property type="evidence" value="ECO:0007669"/>
    <property type="project" value="UniProtKB-SubCell"/>
</dbReference>
<evidence type="ECO:0000256" key="4">
    <source>
        <dbReference type="ARBA" id="ARBA00023136"/>
    </source>
</evidence>
<feature type="transmembrane region" description="Helical" evidence="6">
    <location>
        <begin position="98"/>
        <end position="121"/>
    </location>
</feature>
<evidence type="ECO:0000256" key="6">
    <source>
        <dbReference type="SAM" id="Phobius"/>
    </source>
</evidence>
<dbReference type="STRING" id="656916.A0A2G7GBI2"/>
<feature type="transmembrane region" description="Helical" evidence="6">
    <location>
        <begin position="55"/>
        <end position="78"/>
    </location>
</feature>
<keyword evidence="9" id="KW-1185">Reference proteome</keyword>
<organism evidence="8 9">
    <name type="scientific">Aspergillus arachidicola</name>
    <dbReference type="NCBI Taxonomy" id="656916"/>
    <lineage>
        <taxon>Eukaryota</taxon>
        <taxon>Fungi</taxon>
        <taxon>Dikarya</taxon>
        <taxon>Ascomycota</taxon>
        <taxon>Pezizomycotina</taxon>
        <taxon>Eurotiomycetes</taxon>
        <taxon>Eurotiomycetidae</taxon>
        <taxon>Eurotiales</taxon>
        <taxon>Aspergillaceae</taxon>
        <taxon>Aspergillus</taxon>
        <taxon>Aspergillus subgen. Circumdati</taxon>
    </lineage>
</organism>
<dbReference type="InterPro" id="IPR049326">
    <property type="entry name" value="Rhodopsin_dom_fungi"/>
</dbReference>
<feature type="transmembrane region" description="Helical" evidence="6">
    <location>
        <begin position="259"/>
        <end position="279"/>
    </location>
</feature>
<evidence type="ECO:0000313" key="8">
    <source>
        <dbReference type="EMBL" id="PIG90203.1"/>
    </source>
</evidence>
<keyword evidence="3 6" id="KW-1133">Transmembrane helix</keyword>
<feature type="transmembrane region" description="Helical" evidence="6">
    <location>
        <begin position="24"/>
        <end position="43"/>
    </location>
</feature>
<dbReference type="Pfam" id="PF20684">
    <property type="entry name" value="Fung_rhodopsin"/>
    <property type="match status" value="1"/>
</dbReference>
<evidence type="ECO:0000256" key="1">
    <source>
        <dbReference type="ARBA" id="ARBA00004141"/>
    </source>
</evidence>
<dbReference type="PANTHER" id="PTHR33048">
    <property type="entry name" value="PTH11-LIKE INTEGRAL MEMBRANE PROTEIN (AFU_ORTHOLOGUE AFUA_5G11245)"/>
    <property type="match status" value="1"/>
</dbReference>
<accession>A0A2G7GBI2</accession>
<sequence length="357" mass="39060">LVSQSKADMSEEHIDQTIQQWNTALQILCISATTLCVALRVYTRMFVFNGLAKEDAACLGAWSLGVGYSAIALAMGHHGGGLHIDDVSDHNQRIFRKAVYGTMIVYGPAAYLTKLCLLWIMTRVFHPFRKAVILIYIFLGLMLAFYVPALIVKICICNPISKFWVPATPGSCLDQSKITLADAVISVVSDLIILIIPIALVSTLHLPTRKKVRVIALLSAGGLACGSSIARLVLIVSTAKSQDITMSFMRVNMLGNAEISLGIICACLPALSALTTHIYHQYFHSQHSCECSQGSSDKSRRRGFWRRASDQDALVQNAQADPHIRAIIYGQGENFGCTGNAIEIFRTVEISREVTSV</sequence>
<evidence type="ECO:0000256" key="3">
    <source>
        <dbReference type="ARBA" id="ARBA00022989"/>
    </source>
</evidence>
<feature type="transmembrane region" description="Helical" evidence="6">
    <location>
        <begin position="133"/>
        <end position="161"/>
    </location>
</feature>